<keyword evidence="2" id="KW-1185">Reference proteome</keyword>
<dbReference type="InterPro" id="IPR000305">
    <property type="entry name" value="GIY-YIG_endonuc"/>
</dbReference>
<accession>A0A181CAE3</accession>
<organism evidence="1 2">
    <name type="scientific">Komagataeibacter rhaeticus</name>
    <dbReference type="NCBI Taxonomy" id="215221"/>
    <lineage>
        <taxon>Bacteria</taxon>
        <taxon>Pseudomonadati</taxon>
        <taxon>Pseudomonadota</taxon>
        <taxon>Alphaproteobacteria</taxon>
        <taxon>Acetobacterales</taxon>
        <taxon>Acetobacteraceae</taxon>
        <taxon>Komagataeibacter</taxon>
    </lineage>
</organism>
<dbReference type="RefSeq" id="WP_039998901.1">
    <property type="nucleotide sequence ID" value="NZ_CALMTF010000124.1"/>
</dbReference>
<reference evidence="1 2" key="1">
    <citation type="submission" date="2020-03" db="EMBL/GenBank/DDBJ databases">
        <title>Isolation of cellulose-producing strains, genome characterization and application of the synthesized cellulose films as an economical and sustainable material for piezoelectric sensor construction.</title>
        <authorList>
            <person name="Mangayil R.K."/>
        </authorList>
    </citation>
    <scope>NUCLEOTIDE SEQUENCE [LARGE SCALE GENOMIC DNA]</scope>
    <source>
        <strain evidence="1 2">ENS 9a1a</strain>
    </source>
</reference>
<protein>
    <submittedName>
        <fullName evidence="1">GIY-YIG nuclease family protein</fullName>
    </submittedName>
</protein>
<dbReference type="GeneID" id="85021997"/>
<gene>
    <name evidence="1" type="ORF">GWK63_07510</name>
</gene>
<evidence type="ECO:0000313" key="2">
    <source>
        <dbReference type="Proteomes" id="UP000502533"/>
    </source>
</evidence>
<dbReference type="CDD" id="cd00719">
    <property type="entry name" value="GIY-YIG_SF"/>
    <property type="match status" value="1"/>
</dbReference>
<dbReference type="EMBL" id="CP050139">
    <property type="protein sequence ID" value="QIP35331.1"/>
    <property type="molecule type" value="Genomic_DNA"/>
</dbReference>
<evidence type="ECO:0000313" key="1">
    <source>
        <dbReference type="EMBL" id="QIP35331.1"/>
    </source>
</evidence>
<dbReference type="AlphaFoldDB" id="A0A181CAE3"/>
<name>A0A181CAE3_9PROT</name>
<dbReference type="Proteomes" id="UP000502533">
    <property type="component" value="Chromosome"/>
</dbReference>
<dbReference type="KEGG" id="kre:GWK63_07510"/>
<dbReference type="PROSITE" id="PS50164">
    <property type="entry name" value="GIY_YIG"/>
    <property type="match status" value="1"/>
</dbReference>
<proteinExistence type="predicted"/>
<sequence length="171" mass="19902">MKVTSYGLFWRKDEIDWHPGNGNHNRFRLLGRVGSNRGHIKIVDFRHQQGIYILYDHYGPGYVGLTRNQGLGKRLKDHTQDHLAGKWDRFSWFGFRPIDETPTEHGLLPLGETKEDLTEETNTTIGDLEALLIRAIGPKRNRVFMGFGNAEEWTQIEYDRVDTYMNRLGND</sequence>